<keyword evidence="3" id="KW-1185">Reference proteome</keyword>
<dbReference type="Proteomes" id="UP001501536">
    <property type="component" value="Unassembled WGS sequence"/>
</dbReference>
<reference evidence="3" key="1">
    <citation type="journal article" date="2019" name="Int. J. Syst. Evol. Microbiol.">
        <title>The Global Catalogue of Microorganisms (GCM) 10K type strain sequencing project: providing services to taxonomists for standard genome sequencing and annotation.</title>
        <authorList>
            <consortium name="The Broad Institute Genomics Platform"/>
            <consortium name="The Broad Institute Genome Sequencing Center for Infectious Disease"/>
            <person name="Wu L."/>
            <person name="Ma J."/>
        </authorList>
    </citation>
    <scope>NUCLEOTIDE SEQUENCE [LARGE SCALE GENOMIC DNA]</scope>
    <source>
        <strain evidence="3">JCM 16961</strain>
    </source>
</reference>
<organism evidence="2 3">
    <name type="scientific">Zhihengliuella alba</name>
    <dbReference type="NCBI Taxonomy" id="547018"/>
    <lineage>
        <taxon>Bacteria</taxon>
        <taxon>Bacillati</taxon>
        <taxon>Actinomycetota</taxon>
        <taxon>Actinomycetes</taxon>
        <taxon>Micrococcales</taxon>
        <taxon>Micrococcaceae</taxon>
        <taxon>Zhihengliuella</taxon>
    </lineage>
</organism>
<evidence type="ECO:0000256" key="1">
    <source>
        <dbReference type="SAM" id="MobiDB-lite"/>
    </source>
</evidence>
<comment type="caution">
    <text evidence="2">The sequence shown here is derived from an EMBL/GenBank/DDBJ whole genome shotgun (WGS) entry which is preliminary data.</text>
</comment>
<proteinExistence type="predicted"/>
<sequence length="118" mass="12302">MVSLCRIPGHANAATLQQSVTPARTVGIGAAGFGGQPREAPDSDGRTSTRFHVKRGFTSDGTGRRGGWAQEGEGWARGGAEPHAQPHARQPRMKAGIGRVAAVVGRENVGMRLMCGVT</sequence>
<accession>A0ABP7DPD4</accession>
<evidence type="ECO:0000313" key="3">
    <source>
        <dbReference type="Proteomes" id="UP001501536"/>
    </source>
</evidence>
<evidence type="ECO:0000313" key="2">
    <source>
        <dbReference type="EMBL" id="GAA3706467.1"/>
    </source>
</evidence>
<protein>
    <submittedName>
        <fullName evidence="2">Uncharacterized protein</fullName>
    </submittedName>
</protein>
<gene>
    <name evidence="2" type="ORF">GCM10022377_20230</name>
</gene>
<feature type="region of interest" description="Disordered" evidence="1">
    <location>
        <begin position="27"/>
        <end position="94"/>
    </location>
</feature>
<dbReference type="EMBL" id="BAABCJ010000005">
    <property type="protein sequence ID" value="GAA3706467.1"/>
    <property type="molecule type" value="Genomic_DNA"/>
</dbReference>
<name>A0ABP7DPD4_9MICC</name>